<keyword evidence="3" id="KW-0805">Transcription regulation</keyword>
<dbReference type="GO" id="GO:0008270">
    <property type="term" value="F:zinc ion binding"/>
    <property type="evidence" value="ECO:0007669"/>
    <property type="project" value="InterPro"/>
</dbReference>
<keyword evidence="4" id="KW-0804">Transcription</keyword>
<sequence>MVRGAAGAPKSESVRPVGVPLPKLTTWSGTSDLTPKRNLLSVSGVVGSMVGSKWCLRFKRNGFCAYIFFLSDTLLRHQKDHSAEDITLGVAEDKHPASNLFGPESDQRSFSANPIPLDDTPILPEQPDPILIPNINSSLSVSDPDYLKDGKDYQGSQMASNTSTDVYSNPVPSDQSGSGFDTAIDVFNFDFEAQFPSWLVDSDLHGGILDTPLVATMAELRPAWPESPYATFGSSSYKPVSNTKRLWFLANDDALDEVTRSGPATPPGSRDEVDDTYRQTLTQSLQIRQIHEQTLPSADFLNLCVRSYFARFHPVFPVVHAPTFRPSKANSMVLLSICSVGSLFTGSVHAIRQGVHIFERLHKAVLANWDRLVAQGVDQRISLIQTAIIGQTFGLLSGEPRHLAIVDAFNGTLISWARRWSTFRTKKMIGLDLNVDSLELDKIWREWAKNEELIRIALSVHIHDAELAAMFHHEPFLRHNSRQLPVAASNQTFMATRPEDWRQSYLNDPSNFETLNSTPASIDAHLDFDLAAIPGNSYFTAYTVLEGICANIVESRINARSTPSRTEDFLNILASFYRNFLQESAAWEADHMDMSILWHLAFMIMFADFDLLERAIGRNGPDLSPEDQLAVTAWANSDQAKRCVIHGLIVQKKLESLPLGFEPAIHVPRAMFRAGVAWFCYTRFGSQAAGQRSAGAAEALEFPEFKTIGVNPAKLLFQASGYKHGKPTTTETNAALSGLTDLLRRIGHWEIARRFAAILGALLHNEAD</sequence>
<dbReference type="Pfam" id="PF04082">
    <property type="entry name" value="Fungal_trans"/>
    <property type="match status" value="1"/>
</dbReference>
<dbReference type="GO" id="GO:0006351">
    <property type="term" value="P:DNA-templated transcription"/>
    <property type="evidence" value="ECO:0007669"/>
    <property type="project" value="InterPro"/>
</dbReference>
<dbReference type="InterPro" id="IPR007219">
    <property type="entry name" value="XnlR_reg_dom"/>
</dbReference>
<comment type="caution">
    <text evidence="7">The sequence shown here is derived from an EMBL/GenBank/DDBJ whole genome shotgun (WGS) entry which is preliminary data.</text>
</comment>
<gene>
    <name evidence="7" type="ORF">AYL99_03019</name>
</gene>
<proteinExistence type="predicted"/>
<evidence type="ECO:0000259" key="6">
    <source>
        <dbReference type="Pfam" id="PF04082"/>
    </source>
</evidence>
<evidence type="ECO:0000256" key="2">
    <source>
        <dbReference type="ARBA" id="ARBA00022833"/>
    </source>
</evidence>
<dbReference type="CDD" id="cd12148">
    <property type="entry name" value="fungal_TF_MHR"/>
    <property type="match status" value="1"/>
</dbReference>
<evidence type="ECO:0000256" key="1">
    <source>
        <dbReference type="ARBA" id="ARBA00022723"/>
    </source>
</evidence>
<evidence type="ECO:0000256" key="3">
    <source>
        <dbReference type="ARBA" id="ARBA00023015"/>
    </source>
</evidence>
<dbReference type="Proteomes" id="UP000078343">
    <property type="component" value="Unassembled WGS sequence"/>
</dbReference>
<dbReference type="RefSeq" id="XP_018697159.1">
    <property type="nucleotide sequence ID" value="XM_018834535.1"/>
</dbReference>
<dbReference type="GeneID" id="30007189"/>
<dbReference type="EMBL" id="LVYI01000002">
    <property type="protein sequence ID" value="OAP63792.1"/>
    <property type="molecule type" value="Genomic_DNA"/>
</dbReference>
<keyword evidence="1" id="KW-0479">Metal-binding</keyword>
<organism evidence="7 8">
    <name type="scientific">Fonsecaea erecta</name>
    <dbReference type="NCBI Taxonomy" id="1367422"/>
    <lineage>
        <taxon>Eukaryota</taxon>
        <taxon>Fungi</taxon>
        <taxon>Dikarya</taxon>
        <taxon>Ascomycota</taxon>
        <taxon>Pezizomycotina</taxon>
        <taxon>Eurotiomycetes</taxon>
        <taxon>Chaetothyriomycetidae</taxon>
        <taxon>Chaetothyriales</taxon>
        <taxon>Herpotrichiellaceae</taxon>
        <taxon>Fonsecaea</taxon>
    </lineage>
</organism>
<name>A0A178ZVQ5_9EURO</name>
<feature type="domain" description="Xylanolytic transcriptional activator regulatory" evidence="6">
    <location>
        <begin position="306"/>
        <end position="513"/>
    </location>
</feature>
<dbReference type="OrthoDB" id="10018191at2759"/>
<dbReference type="PANTHER" id="PTHR47660:SF2">
    <property type="entry name" value="TRANSCRIPTION FACTOR WITH C2H2 AND ZN(2)-CYS(6) DNA BINDING DOMAIN (EUROFUNG)"/>
    <property type="match status" value="1"/>
</dbReference>
<keyword evidence="5" id="KW-0539">Nucleus</keyword>
<reference evidence="7 8" key="1">
    <citation type="submission" date="2016-04" db="EMBL/GenBank/DDBJ databases">
        <title>Draft genome of Fonsecaea erecta CBS 125763.</title>
        <authorList>
            <person name="Weiss V.A."/>
            <person name="Vicente V.A."/>
            <person name="Raittz R.T."/>
            <person name="Moreno L.F."/>
            <person name="De Souza E.M."/>
            <person name="Pedrosa F.O."/>
            <person name="Steffens M.B."/>
            <person name="Faoro H."/>
            <person name="Tadra-Sfeir M.Z."/>
            <person name="Najafzadeh M.J."/>
            <person name="Felipe M.S."/>
            <person name="Teixeira M."/>
            <person name="Sun J."/>
            <person name="Xi L."/>
            <person name="Gomes R."/>
            <person name="De Azevedo C.M."/>
            <person name="Salgado C.G."/>
            <person name="Da Silva M.B."/>
            <person name="Nascimento M.F."/>
            <person name="Queiroz-Telles F."/>
            <person name="Attili D.S."/>
            <person name="Gorbushina A."/>
        </authorList>
    </citation>
    <scope>NUCLEOTIDE SEQUENCE [LARGE SCALE GENOMIC DNA]</scope>
    <source>
        <strain evidence="7 8">CBS 125763</strain>
    </source>
</reference>
<dbReference type="GO" id="GO:0003677">
    <property type="term" value="F:DNA binding"/>
    <property type="evidence" value="ECO:0007669"/>
    <property type="project" value="InterPro"/>
</dbReference>
<evidence type="ECO:0000256" key="5">
    <source>
        <dbReference type="ARBA" id="ARBA00023242"/>
    </source>
</evidence>
<dbReference type="STRING" id="1367422.A0A178ZVQ5"/>
<dbReference type="AlphaFoldDB" id="A0A178ZVQ5"/>
<evidence type="ECO:0000313" key="7">
    <source>
        <dbReference type="EMBL" id="OAP63792.1"/>
    </source>
</evidence>
<keyword evidence="8" id="KW-1185">Reference proteome</keyword>
<evidence type="ECO:0000256" key="4">
    <source>
        <dbReference type="ARBA" id="ARBA00023163"/>
    </source>
</evidence>
<keyword evidence="2" id="KW-0862">Zinc</keyword>
<evidence type="ECO:0000313" key="8">
    <source>
        <dbReference type="Proteomes" id="UP000078343"/>
    </source>
</evidence>
<accession>A0A178ZVQ5</accession>
<protein>
    <recommendedName>
        <fullName evidence="6">Xylanolytic transcriptional activator regulatory domain-containing protein</fullName>
    </recommendedName>
</protein>
<dbReference type="PANTHER" id="PTHR47660">
    <property type="entry name" value="TRANSCRIPTION FACTOR WITH C2H2 AND ZN(2)-CYS(6) DNA BINDING DOMAIN (EUROFUNG)-RELATED-RELATED"/>
    <property type="match status" value="1"/>
</dbReference>